<dbReference type="AlphaFoldDB" id="A0A6A7A7Q2"/>
<reference evidence="1" key="1">
    <citation type="journal article" date="2020" name="Stud. Mycol.">
        <title>101 Dothideomycetes genomes: a test case for predicting lifestyles and emergence of pathogens.</title>
        <authorList>
            <person name="Haridas S."/>
            <person name="Albert R."/>
            <person name="Binder M."/>
            <person name="Bloem J."/>
            <person name="Labutti K."/>
            <person name="Salamov A."/>
            <person name="Andreopoulos B."/>
            <person name="Baker S."/>
            <person name="Barry K."/>
            <person name="Bills G."/>
            <person name="Bluhm B."/>
            <person name="Cannon C."/>
            <person name="Castanera R."/>
            <person name="Culley D."/>
            <person name="Daum C."/>
            <person name="Ezra D."/>
            <person name="Gonzalez J."/>
            <person name="Henrissat B."/>
            <person name="Kuo A."/>
            <person name="Liang C."/>
            <person name="Lipzen A."/>
            <person name="Lutzoni F."/>
            <person name="Magnuson J."/>
            <person name="Mondo S."/>
            <person name="Nolan M."/>
            <person name="Ohm R."/>
            <person name="Pangilinan J."/>
            <person name="Park H.-J."/>
            <person name="Ramirez L."/>
            <person name="Alfaro M."/>
            <person name="Sun H."/>
            <person name="Tritt A."/>
            <person name="Yoshinaga Y."/>
            <person name="Zwiers L.-H."/>
            <person name="Turgeon B."/>
            <person name="Goodwin S."/>
            <person name="Spatafora J."/>
            <person name="Crous P."/>
            <person name="Grigoriev I."/>
        </authorList>
    </citation>
    <scope>NUCLEOTIDE SEQUENCE</scope>
    <source>
        <strain evidence="1">CBS 113818</strain>
    </source>
</reference>
<dbReference type="Proteomes" id="UP000799424">
    <property type="component" value="Unassembled WGS sequence"/>
</dbReference>
<keyword evidence="2" id="KW-1185">Reference proteome</keyword>
<dbReference type="PANTHER" id="PTHR47843:SF2">
    <property type="entry name" value="BTB DOMAIN-CONTAINING PROTEIN"/>
    <property type="match status" value="1"/>
</dbReference>
<dbReference type="EMBL" id="MU006222">
    <property type="protein sequence ID" value="KAF2828625.1"/>
    <property type="molecule type" value="Genomic_DNA"/>
</dbReference>
<name>A0A6A7A7Q2_9PLEO</name>
<accession>A0A6A7A7Q2</accession>
<sequence length="183" mass="21102">MKFIIFSDNGDETSWTLPRALHVHHSGYFVRTKYFKESQEGIGKLKDQDPNIFTYFVEFLYFGYYTVNNNSNDPDGICHDAKAWVLGDYLDATRFKNHAMCNLHNTYFQYIGECKSFAIKYWHDHRILDLNAENKGACDAVWQKHPEFIASLIFFLNQSTEERAACADGRASLLQTIGGAMDT</sequence>
<dbReference type="InterPro" id="IPR011333">
    <property type="entry name" value="SKP1/BTB/POZ_sf"/>
</dbReference>
<organism evidence="1 2">
    <name type="scientific">Ophiobolus disseminans</name>
    <dbReference type="NCBI Taxonomy" id="1469910"/>
    <lineage>
        <taxon>Eukaryota</taxon>
        <taxon>Fungi</taxon>
        <taxon>Dikarya</taxon>
        <taxon>Ascomycota</taxon>
        <taxon>Pezizomycotina</taxon>
        <taxon>Dothideomycetes</taxon>
        <taxon>Pleosporomycetidae</taxon>
        <taxon>Pleosporales</taxon>
        <taxon>Pleosporineae</taxon>
        <taxon>Phaeosphaeriaceae</taxon>
        <taxon>Ophiobolus</taxon>
    </lineage>
</organism>
<evidence type="ECO:0000313" key="1">
    <source>
        <dbReference type="EMBL" id="KAF2828625.1"/>
    </source>
</evidence>
<protein>
    <recommendedName>
        <fullName evidence="3">BTB domain-containing protein</fullName>
    </recommendedName>
</protein>
<evidence type="ECO:0000313" key="2">
    <source>
        <dbReference type="Proteomes" id="UP000799424"/>
    </source>
</evidence>
<dbReference type="Gene3D" id="3.30.710.10">
    <property type="entry name" value="Potassium Channel Kv1.1, Chain A"/>
    <property type="match status" value="1"/>
</dbReference>
<gene>
    <name evidence="1" type="ORF">CC86DRAFT_404527</name>
</gene>
<evidence type="ECO:0008006" key="3">
    <source>
        <dbReference type="Google" id="ProtNLM"/>
    </source>
</evidence>
<dbReference type="OrthoDB" id="194443at2759"/>
<dbReference type="PANTHER" id="PTHR47843">
    <property type="entry name" value="BTB DOMAIN-CONTAINING PROTEIN-RELATED"/>
    <property type="match status" value="1"/>
</dbReference>
<proteinExistence type="predicted"/>